<dbReference type="PANTHER" id="PTHR32343">
    <property type="entry name" value="SERINE/ARGININE-RICH SPLICING FACTOR"/>
    <property type="match status" value="1"/>
</dbReference>
<evidence type="ECO:0000256" key="1">
    <source>
        <dbReference type="PROSITE-ProRule" id="PRU00176"/>
    </source>
</evidence>
<feature type="domain" description="RRM" evidence="3">
    <location>
        <begin position="326"/>
        <end position="402"/>
    </location>
</feature>
<dbReference type="EMBL" id="PKPP01003221">
    <property type="protein sequence ID" value="PWA70542.1"/>
    <property type="molecule type" value="Genomic_DNA"/>
</dbReference>
<feature type="region of interest" description="Disordered" evidence="2">
    <location>
        <begin position="26"/>
        <end position="50"/>
    </location>
</feature>
<sequence length="580" mass="65316">MTVPELDIDRRPEVVTTVELMTTVPELGYRSTTRGGDDGEADDDGGAGGDDGVRVYTFGRKKLYVLKSYDYASNVYTRSIIKVVKSEIPQSPKSSSCNIFLVLATMSHCSNKHQQKMMLVKEQKQHNKMMATLAKNNKFDGDKEEDTRDLEEMFSKLNPMAQEFVPHHTRRRRQRPSSSSSSSAVGGGHATATSSRRKGNNSSKKSNGNGKRLMNSRTGKAQKDDAIKRTVYVSNLHHLVTEAQVADLFVYCGQVVDCRVCGDPKSPLRFAFIEFTDLEGAENALTLSGTMLGHCPIKVLPSKTAIAPVNPTFLPRSQDEMEVCARTIYCTNIDRKVTQRDLKFFFESFCGEVYHMRMLEDPQHHHRIAFVEFAMVEGAENALTLSGTMLGHCPIKVLPSKTAIAPVNPTFLPRSQDEMEVCARTIYCTNIDRKVTQRDLKFFFESFCGEVYHMRMLEDPQHHHRIAFVEFAMVSPDYYYWGLNLCSYTDVCTEQAFTTCSCMLCYFRFIVTAESATVALRCSGALVGSLPIRWLCCIILDQLHSLLHTYILIIWVYVMVIRVSPSKTAVRPRSTCPTSC</sequence>
<dbReference type="STRING" id="35608.A0A2U1NAN0"/>
<feature type="region of interest" description="Disordered" evidence="2">
    <location>
        <begin position="157"/>
        <end position="222"/>
    </location>
</feature>
<name>A0A2U1NAN0_ARTAN</name>
<dbReference type="InterPro" id="IPR009818">
    <property type="entry name" value="PAM2_motif"/>
</dbReference>
<evidence type="ECO:0000313" key="5">
    <source>
        <dbReference type="Proteomes" id="UP000245207"/>
    </source>
</evidence>
<dbReference type="SUPFAM" id="SSF54928">
    <property type="entry name" value="RNA-binding domain, RBD"/>
    <property type="match status" value="2"/>
</dbReference>
<dbReference type="InterPro" id="IPR000504">
    <property type="entry name" value="RRM_dom"/>
</dbReference>
<dbReference type="PROSITE" id="PS50102">
    <property type="entry name" value="RRM"/>
    <property type="match status" value="3"/>
</dbReference>
<feature type="compositionally biased region" description="Low complexity" evidence="2">
    <location>
        <begin position="176"/>
        <end position="212"/>
    </location>
</feature>
<keyword evidence="1" id="KW-0694">RNA-binding</keyword>
<feature type="domain" description="RRM" evidence="3">
    <location>
        <begin position="229"/>
        <end position="304"/>
    </location>
</feature>
<dbReference type="InterPro" id="IPR012677">
    <property type="entry name" value="Nucleotide-bd_a/b_plait_sf"/>
</dbReference>
<accession>A0A2U1NAN0</accession>
<comment type="caution">
    <text evidence="4">The sequence shown here is derived from an EMBL/GenBank/DDBJ whole genome shotgun (WGS) entry which is preliminary data.</text>
</comment>
<dbReference type="AlphaFoldDB" id="A0A2U1NAN0"/>
<dbReference type="OrthoDB" id="7763451at2759"/>
<dbReference type="GO" id="GO:0003723">
    <property type="term" value="F:RNA binding"/>
    <property type="evidence" value="ECO:0007669"/>
    <property type="project" value="UniProtKB-UniRule"/>
</dbReference>
<dbReference type="InterPro" id="IPR035979">
    <property type="entry name" value="RBD_domain_sf"/>
</dbReference>
<dbReference type="SMART" id="SM00360">
    <property type="entry name" value="RRM"/>
    <property type="match status" value="3"/>
</dbReference>
<feature type="domain" description="RRM" evidence="3">
    <location>
        <begin position="424"/>
        <end position="471"/>
    </location>
</feature>
<evidence type="ECO:0000259" key="3">
    <source>
        <dbReference type="PROSITE" id="PS50102"/>
    </source>
</evidence>
<dbReference type="Proteomes" id="UP000245207">
    <property type="component" value="Unassembled WGS sequence"/>
</dbReference>
<dbReference type="Gene3D" id="3.30.70.330">
    <property type="match status" value="3"/>
</dbReference>
<reference evidence="4 5" key="1">
    <citation type="journal article" date="2018" name="Mol. Plant">
        <title>The genome of Artemisia annua provides insight into the evolution of Asteraceae family and artemisinin biosynthesis.</title>
        <authorList>
            <person name="Shen Q."/>
            <person name="Zhang L."/>
            <person name="Liao Z."/>
            <person name="Wang S."/>
            <person name="Yan T."/>
            <person name="Shi P."/>
            <person name="Liu M."/>
            <person name="Fu X."/>
            <person name="Pan Q."/>
            <person name="Wang Y."/>
            <person name="Lv Z."/>
            <person name="Lu X."/>
            <person name="Zhang F."/>
            <person name="Jiang W."/>
            <person name="Ma Y."/>
            <person name="Chen M."/>
            <person name="Hao X."/>
            <person name="Li L."/>
            <person name="Tang Y."/>
            <person name="Lv G."/>
            <person name="Zhou Y."/>
            <person name="Sun X."/>
            <person name="Brodelius P.E."/>
            <person name="Rose J.K.C."/>
            <person name="Tang K."/>
        </authorList>
    </citation>
    <scope>NUCLEOTIDE SEQUENCE [LARGE SCALE GENOMIC DNA]</scope>
    <source>
        <strain evidence="5">cv. Huhao1</strain>
        <tissue evidence="4">Leaf</tissue>
    </source>
</reference>
<dbReference type="PANTHER" id="PTHR32343:SF72">
    <property type="entry name" value="POLYADENYLATE-BINDING PROTEIN-INTERACTING PROTEIN 11"/>
    <property type="match status" value="1"/>
</dbReference>
<dbReference type="Pfam" id="PF00076">
    <property type="entry name" value="RRM_1"/>
    <property type="match status" value="3"/>
</dbReference>
<keyword evidence="5" id="KW-1185">Reference proteome</keyword>
<organism evidence="4 5">
    <name type="scientific">Artemisia annua</name>
    <name type="common">Sweet wormwood</name>
    <dbReference type="NCBI Taxonomy" id="35608"/>
    <lineage>
        <taxon>Eukaryota</taxon>
        <taxon>Viridiplantae</taxon>
        <taxon>Streptophyta</taxon>
        <taxon>Embryophyta</taxon>
        <taxon>Tracheophyta</taxon>
        <taxon>Spermatophyta</taxon>
        <taxon>Magnoliopsida</taxon>
        <taxon>eudicotyledons</taxon>
        <taxon>Gunneridae</taxon>
        <taxon>Pentapetalae</taxon>
        <taxon>asterids</taxon>
        <taxon>campanulids</taxon>
        <taxon>Asterales</taxon>
        <taxon>Asteraceae</taxon>
        <taxon>Asteroideae</taxon>
        <taxon>Anthemideae</taxon>
        <taxon>Artemisiinae</taxon>
        <taxon>Artemisia</taxon>
    </lineage>
</organism>
<evidence type="ECO:0000256" key="2">
    <source>
        <dbReference type="SAM" id="MobiDB-lite"/>
    </source>
</evidence>
<protein>
    <submittedName>
        <fullName evidence="4">Ataxin-2, C-terminal</fullName>
    </submittedName>
</protein>
<evidence type="ECO:0000313" key="4">
    <source>
        <dbReference type="EMBL" id="PWA70542.1"/>
    </source>
</evidence>
<gene>
    <name evidence="4" type="ORF">CTI12_AA288040</name>
</gene>
<proteinExistence type="predicted"/>
<dbReference type="Pfam" id="PF07145">
    <property type="entry name" value="PAM2"/>
    <property type="match status" value="1"/>
</dbReference>